<name>A0A3P7NQT3_DIBLA</name>
<evidence type="ECO:0000256" key="1">
    <source>
        <dbReference type="SAM" id="MobiDB-lite"/>
    </source>
</evidence>
<gene>
    <name evidence="2" type="ORF">DILT_LOCUS19007</name>
</gene>
<feature type="compositionally biased region" description="Basic and acidic residues" evidence="1">
    <location>
        <begin position="38"/>
        <end position="47"/>
    </location>
</feature>
<dbReference type="Gene3D" id="1.10.1740.100">
    <property type="entry name" value="Set2, Rpb1 interacting domain"/>
    <property type="match status" value="1"/>
</dbReference>
<proteinExistence type="predicted"/>
<dbReference type="AlphaFoldDB" id="A0A3P7NQT3"/>
<sequence length="87" mass="10083">MAEKERLRCRHKPPVLTPSLVDRFRRKVTHYMTSRGEVYVRSHHREDEEAQEPTLKNSSDNNHNNSAAVLEDCALSDCDMEIDDSDV</sequence>
<dbReference type="EMBL" id="UYRU01106857">
    <property type="protein sequence ID" value="VDN43140.1"/>
    <property type="molecule type" value="Genomic_DNA"/>
</dbReference>
<organism evidence="2 3">
    <name type="scientific">Dibothriocephalus latus</name>
    <name type="common">Fish tapeworm</name>
    <name type="synonym">Diphyllobothrium latum</name>
    <dbReference type="NCBI Taxonomy" id="60516"/>
    <lineage>
        <taxon>Eukaryota</taxon>
        <taxon>Metazoa</taxon>
        <taxon>Spiralia</taxon>
        <taxon>Lophotrochozoa</taxon>
        <taxon>Platyhelminthes</taxon>
        <taxon>Cestoda</taxon>
        <taxon>Eucestoda</taxon>
        <taxon>Diphyllobothriidea</taxon>
        <taxon>Diphyllobothriidae</taxon>
        <taxon>Dibothriocephalus</taxon>
    </lineage>
</organism>
<feature type="compositionally biased region" description="Low complexity" evidence="1">
    <location>
        <begin position="57"/>
        <end position="66"/>
    </location>
</feature>
<protein>
    <submittedName>
        <fullName evidence="2">Uncharacterized protein</fullName>
    </submittedName>
</protein>
<keyword evidence="3" id="KW-1185">Reference proteome</keyword>
<dbReference type="InterPro" id="IPR038190">
    <property type="entry name" value="SRI_sf"/>
</dbReference>
<reference evidence="2 3" key="1">
    <citation type="submission" date="2018-11" db="EMBL/GenBank/DDBJ databases">
        <authorList>
            <consortium name="Pathogen Informatics"/>
        </authorList>
    </citation>
    <scope>NUCLEOTIDE SEQUENCE [LARGE SCALE GENOMIC DNA]</scope>
</reference>
<evidence type="ECO:0000313" key="3">
    <source>
        <dbReference type="Proteomes" id="UP000281553"/>
    </source>
</evidence>
<feature type="region of interest" description="Disordered" evidence="1">
    <location>
        <begin position="37"/>
        <end position="67"/>
    </location>
</feature>
<evidence type="ECO:0000313" key="2">
    <source>
        <dbReference type="EMBL" id="VDN43140.1"/>
    </source>
</evidence>
<accession>A0A3P7NQT3</accession>
<dbReference type="Proteomes" id="UP000281553">
    <property type="component" value="Unassembled WGS sequence"/>
</dbReference>